<name>A0A8S1U9Q7_PAROT</name>
<protein>
    <submittedName>
        <fullName evidence="1">Uncharacterized protein</fullName>
    </submittedName>
</protein>
<dbReference type="AlphaFoldDB" id="A0A8S1U9Q7"/>
<comment type="caution">
    <text evidence="1">The sequence shown here is derived from an EMBL/GenBank/DDBJ whole genome shotgun (WGS) entry which is preliminary data.</text>
</comment>
<sequence>MIHTIIVIHYFQMLTMPSNMQNLQRHRPNQLPKLRYYVQIISNIKM</sequence>
<proteinExistence type="predicted"/>
<reference evidence="1" key="1">
    <citation type="submission" date="2021-01" db="EMBL/GenBank/DDBJ databases">
        <authorList>
            <consortium name="Genoscope - CEA"/>
            <person name="William W."/>
        </authorList>
    </citation>
    <scope>NUCLEOTIDE SEQUENCE</scope>
</reference>
<evidence type="ECO:0000313" key="1">
    <source>
        <dbReference type="EMBL" id="CAD8161590.1"/>
    </source>
</evidence>
<dbReference type="EMBL" id="CAJJDP010000040">
    <property type="protein sequence ID" value="CAD8161590.1"/>
    <property type="molecule type" value="Genomic_DNA"/>
</dbReference>
<keyword evidence="2" id="KW-1185">Reference proteome</keyword>
<organism evidence="1 2">
    <name type="scientific">Paramecium octaurelia</name>
    <dbReference type="NCBI Taxonomy" id="43137"/>
    <lineage>
        <taxon>Eukaryota</taxon>
        <taxon>Sar</taxon>
        <taxon>Alveolata</taxon>
        <taxon>Ciliophora</taxon>
        <taxon>Intramacronucleata</taxon>
        <taxon>Oligohymenophorea</taxon>
        <taxon>Peniculida</taxon>
        <taxon>Parameciidae</taxon>
        <taxon>Paramecium</taxon>
    </lineage>
</organism>
<gene>
    <name evidence="1" type="ORF">POCTA_138.1.T0400107</name>
</gene>
<accession>A0A8S1U9Q7</accession>
<evidence type="ECO:0000313" key="2">
    <source>
        <dbReference type="Proteomes" id="UP000683925"/>
    </source>
</evidence>
<dbReference type="Proteomes" id="UP000683925">
    <property type="component" value="Unassembled WGS sequence"/>
</dbReference>